<feature type="compositionally biased region" description="Basic and acidic residues" evidence="1">
    <location>
        <begin position="148"/>
        <end position="158"/>
    </location>
</feature>
<protein>
    <recommendedName>
        <fullName evidence="4">MADF domain-containing protein</fullName>
    </recommendedName>
</protein>
<evidence type="ECO:0000256" key="1">
    <source>
        <dbReference type="SAM" id="MobiDB-lite"/>
    </source>
</evidence>
<evidence type="ECO:0008006" key="4">
    <source>
        <dbReference type="Google" id="ProtNLM"/>
    </source>
</evidence>
<dbReference type="AlphaFoldDB" id="A0A2G9RE98"/>
<organism evidence="2 3">
    <name type="scientific">Aquarana catesbeiana</name>
    <name type="common">American bullfrog</name>
    <name type="synonym">Rana catesbeiana</name>
    <dbReference type="NCBI Taxonomy" id="8400"/>
    <lineage>
        <taxon>Eukaryota</taxon>
        <taxon>Metazoa</taxon>
        <taxon>Chordata</taxon>
        <taxon>Craniata</taxon>
        <taxon>Vertebrata</taxon>
        <taxon>Euteleostomi</taxon>
        <taxon>Amphibia</taxon>
        <taxon>Batrachia</taxon>
        <taxon>Anura</taxon>
        <taxon>Neobatrachia</taxon>
        <taxon>Ranoidea</taxon>
        <taxon>Ranidae</taxon>
        <taxon>Aquarana</taxon>
    </lineage>
</organism>
<accession>A0A2G9RE98</accession>
<proteinExistence type="predicted"/>
<feature type="compositionally biased region" description="Basic residues" evidence="1">
    <location>
        <begin position="130"/>
        <end position="143"/>
    </location>
</feature>
<reference evidence="3" key="1">
    <citation type="journal article" date="2017" name="Nat. Commun.">
        <title>The North American bullfrog draft genome provides insight into hormonal regulation of long noncoding RNA.</title>
        <authorList>
            <person name="Hammond S.A."/>
            <person name="Warren R.L."/>
            <person name="Vandervalk B.P."/>
            <person name="Kucuk E."/>
            <person name="Khan H."/>
            <person name="Gibb E.A."/>
            <person name="Pandoh P."/>
            <person name="Kirk H."/>
            <person name="Zhao Y."/>
            <person name="Jones M."/>
            <person name="Mungall A.J."/>
            <person name="Coope R."/>
            <person name="Pleasance S."/>
            <person name="Moore R.A."/>
            <person name="Holt R.A."/>
            <person name="Round J.M."/>
            <person name="Ohora S."/>
            <person name="Walle B.V."/>
            <person name="Veldhoen N."/>
            <person name="Helbing C.C."/>
            <person name="Birol I."/>
        </authorList>
    </citation>
    <scope>NUCLEOTIDE SEQUENCE [LARGE SCALE GENOMIC DNA]</scope>
</reference>
<gene>
    <name evidence="2" type="ORF">AB205_0149770</name>
</gene>
<sequence length="173" mass="19780">MFYLITKELIRTYVPTRWQSLKDTLQRYQRLEREAQNGSGAAPKRPYAFARYLDFLKPVLELRNTEASWKEQEGEEHAAIVDVDAGVSFACTNIEDSSSMEVEGDAVKVQESSTQEQDNEDTDIPTPTNRRQRQTSTSRRKQSSRAAKQVEDPDETNKLLHIVSGITEQIDVQ</sequence>
<dbReference type="Proteomes" id="UP000228934">
    <property type="component" value="Unassembled WGS sequence"/>
</dbReference>
<feature type="region of interest" description="Disordered" evidence="1">
    <location>
        <begin position="94"/>
        <end position="173"/>
    </location>
</feature>
<keyword evidence="3" id="KW-1185">Reference proteome</keyword>
<name>A0A2G9RE98_AQUCT</name>
<dbReference type="EMBL" id="KV944083">
    <property type="protein sequence ID" value="PIO26226.1"/>
    <property type="molecule type" value="Genomic_DNA"/>
</dbReference>
<evidence type="ECO:0000313" key="3">
    <source>
        <dbReference type="Proteomes" id="UP000228934"/>
    </source>
</evidence>
<evidence type="ECO:0000313" key="2">
    <source>
        <dbReference type="EMBL" id="PIO26226.1"/>
    </source>
</evidence>